<organism evidence="3 4">
    <name type="scientific">Parafannyhessea umbonata</name>
    <dbReference type="NCBI Taxonomy" id="604330"/>
    <lineage>
        <taxon>Bacteria</taxon>
        <taxon>Bacillati</taxon>
        <taxon>Actinomycetota</taxon>
        <taxon>Coriobacteriia</taxon>
        <taxon>Coriobacteriales</taxon>
        <taxon>Atopobiaceae</taxon>
        <taxon>Parafannyhessea</taxon>
    </lineage>
</organism>
<dbReference type="InterPro" id="IPR001482">
    <property type="entry name" value="T2SS/T4SS_dom"/>
</dbReference>
<dbReference type="InterPro" id="IPR050921">
    <property type="entry name" value="T4SS_GSP_E_ATPase"/>
</dbReference>
<evidence type="ECO:0000256" key="1">
    <source>
        <dbReference type="ARBA" id="ARBA00006611"/>
    </source>
</evidence>
<gene>
    <name evidence="3" type="ORF">SAMN05216447_103123</name>
</gene>
<dbReference type="SUPFAM" id="SSF52540">
    <property type="entry name" value="P-loop containing nucleoside triphosphate hydrolases"/>
    <property type="match status" value="1"/>
</dbReference>
<dbReference type="PANTHER" id="PTHR30486">
    <property type="entry name" value="TWITCHING MOTILITY PROTEIN PILT"/>
    <property type="match status" value="1"/>
</dbReference>
<dbReference type="Proteomes" id="UP000199135">
    <property type="component" value="Unassembled WGS sequence"/>
</dbReference>
<dbReference type="Gene3D" id="3.40.50.300">
    <property type="entry name" value="P-loop containing nucleotide triphosphate hydrolases"/>
    <property type="match status" value="1"/>
</dbReference>
<comment type="caution">
    <text evidence="3">The sequence shown here is derived from an EMBL/GenBank/DDBJ whole genome shotgun (WGS) entry which is preliminary data.</text>
</comment>
<dbReference type="CDD" id="cd01131">
    <property type="entry name" value="PilT"/>
    <property type="match status" value="1"/>
</dbReference>
<comment type="similarity">
    <text evidence="1">Belongs to the GSP E family.</text>
</comment>
<dbReference type="NCBIfam" id="TIGR01420">
    <property type="entry name" value="pilT_fam"/>
    <property type="match status" value="1"/>
</dbReference>
<reference evidence="3 4" key="1">
    <citation type="submission" date="2016-10" db="EMBL/GenBank/DDBJ databases">
        <authorList>
            <person name="Varghese N."/>
            <person name="Submissions S."/>
        </authorList>
    </citation>
    <scope>NUCLEOTIDE SEQUENCE [LARGE SCALE GENOMIC DNA]</scope>
    <source>
        <strain evidence="3 4">WCP15</strain>
    </source>
</reference>
<name>A0A1H6IID4_9ACTN</name>
<proteinExistence type="inferred from homology"/>
<dbReference type="EMBL" id="FNWT01000003">
    <property type="protein sequence ID" value="SEH48334.1"/>
    <property type="molecule type" value="Genomic_DNA"/>
</dbReference>
<keyword evidence="4" id="KW-1185">Reference proteome</keyword>
<dbReference type="InterPro" id="IPR027417">
    <property type="entry name" value="P-loop_NTPase"/>
</dbReference>
<dbReference type="RefSeq" id="WP_078687293.1">
    <property type="nucleotide sequence ID" value="NZ_FNWT01000003.1"/>
</dbReference>
<dbReference type="Gene3D" id="3.30.450.90">
    <property type="match status" value="1"/>
</dbReference>
<feature type="domain" description="Bacterial type II secretion system protein E" evidence="2">
    <location>
        <begin position="197"/>
        <end position="211"/>
    </location>
</feature>
<evidence type="ECO:0000259" key="2">
    <source>
        <dbReference type="PROSITE" id="PS00662"/>
    </source>
</evidence>
<evidence type="ECO:0000313" key="3">
    <source>
        <dbReference type="EMBL" id="SEH48334.1"/>
    </source>
</evidence>
<dbReference type="PROSITE" id="PS00662">
    <property type="entry name" value="T2SP_E"/>
    <property type="match status" value="1"/>
</dbReference>
<evidence type="ECO:0000313" key="4">
    <source>
        <dbReference type="Proteomes" id="UP000199135"/>
    </source>
</evidence>
<sequence>MDLESMLRQMIDKKASDVFVIAGLPLSYKVSGQHYRTDSERLMPSDTEALVRRIYEIAGRDFSHFESNYNHDEDFSLSIAGLGRFRANTFRQRGSFGMVIRVIPFGLPDPDEFGIPEEVLDLVRFQRGLVLVTGTAGAGKSTTLACMVDRLNHERAGHIVTMEDPIEYVHHHGTCIVTQREVPTDVATYDEALRSALRESPDVILLGEMRDRDTMATAVTAAEMSQLILSTMHTSSASATVDRIVNTFPSSQQRQIRLQLSMVLQAVVSEQLVPTTDGKIVPAFEIMVCNPAIRNLIREEKSYQIDSVLASSSAQGMHTMDQSLFNLVKQGTVSKEVALQHAIHQEALENRFNAVGL</sequence>
<dbReference type="Pfam" id="PF00437">
    <property type="entry name" value="T2SSE"/>
    <property type="match status" value="1"/>
</dbReference>
<dbReference type="InterPro" id="IPR006321">
    <property type="entry name" value="PilT/PilU"/>
</dbReference>
<protein>
    <submittedName>
        <fullName evidence="3">Twitching motility protein PilT</fullName>
    </submittedName>
</protein>
<accession>A0A1H6IID4</accession>